<dbReference type="OrthoDB" id="27226at2759"/>
<dbReference type="Gene3D" id="3.40.50.1000">
    <property type="entry name" value="HAD superfamily/HAD-like"/>
    <property type="match status" value="1"/>
</dbReference>
<dbReference type="PANTHER" id="PTHR43344:SF13">
    <property type="entry name" value="PHOSPHATASE RV3661-RELATED"/>
    <property type="match status" value="1"/>
</dbReference>
<name>A0A1Y1IKK4_KLENI</name>
<evidence type="ECO:0000313" key="4">
    <source>
        <dbReference type="EMBL" id="GAQ89296.1"/>
    </source>
</evidence>
<keyword evidence="3" id="KW-0460">Magnesium</keyword>
<organism evidence="4 5">
    <name type="scientific">Klebsormidium nitens</name>
    <name type="common">Green alga</name>
    <name type="synonym">Ulothrix nitens</name>
    <dbReference type="NCBI Taxonomy" id="105231"/>
    <lineage>
        <taxon>Eukaryota</taxon>
        <taxon>Viridiplantae</taxon>
        <taxon>Streptophyta</taxon>
        <taxon>Klebsormidiophyceae</taxon>
        <taxon>Klebsormidiales</taxon>
        <taxon>Klebsormidiaceae</taxon>
        <taxon>Klebsormidium</taxon>
    </lineage>
</organism>
<dbReference type="GO" id="GO:0016787">
    <property type="term" value="F:hydrolase activity"/>
    <property type="evidence" value="ECO:0007669"/>
    <property type="project" value="UniProtKB-KW"/>
</dbReference>
<dbReference type="EMBL" id="DF237457">
    <property type="protein sequence ID" value="GAQ89296.1"/>
    <property type="molecule type" value="Genomic_DNA"/>
</dbReference>
<protein>
    <submittedName>
        <fullName evidence="4">Haloacid dehalogenase-like hydrolase (HAD) superfamily protein</fullName>
    </submittedName>
</protein>
<evidence type="ECO:0000256" key="1">
    <source>
        <dbReference type="ARBA" id="ARBA00022723"/>
    </source>
</evidence>
<evidence type="ECO:0000256" key="3">
    <source>
        <dbReference type="ARBA" id="ARBA00022842"/>
    </source>
</evidence>
<accession>A0A1Y1IKK4</accession>
<dbReference type="OMA" id="HEPRAQV"/>
<dbReference type="InterPro" id="IPR050582">
    <property type="entry name" value="HAD-like_SerB"/>
</dbReference>
<dbReference type="Pfam" id="PF12710">
    <property type="entry name" value="HAD"/>
    <property type="match status" value="1"/>
</dbReference>
<evidence type="ECO:0000256" key="2">
    <source>
        <dbReference type="ARBA" id="ARBA00022801"/>
    </source>
</evidence>
<dbReference type="AlphaFoldDB" id="A0A1Y1IKK4"/>
<sequence>MLARVFWVPYFTTLSVLYRLADKIDRGLLCRFFYFNYRGRPAAAACEWGKFAYEEYMRPRVFQGAIQRIRDLKAAGFRVVLVTGSLSFMIAPLAAEIDADDVIAADLVERDGRFTGEMAGAAFNGDDKAVIVKEYAVQHGIDLRRSHAYGDSIADLGMLESVGHPHAVLPDKRLRQIAELRGWPLVTEWAIEEKPPHPLTRLWV</sequence>
<dbReference type="NCBIfam" id="TIGR01488">
    <property type="entry name" value="HAD-SF-IB"/>
    <property type="match status" value="1"/>
</dbReference>
<dbReference type="InterPro" id="IPR006385">
    <property type="entry name" value="HAD_hydro_SerB1"/>
</dbReference>
<keyword evidence="2 4" id="KW-0378">Hydrolase</keyword>
<dbReference type="GO" id="GO:0046872">
    <property type="term" value="F:metal ion binding"/>
    <property type="evidence" value="ECO:0007669"/>
    <property type="project" value="UniProtKB-KW"/>
</dbReference>
<dbReference type="NCBIfam" id="TIGR01490">
    <property type="entry name" value="HAD-SF-IB-hyp1"/>
    <property type="match status" value="1"/>
</dbReference>
<evidence type="ECO:0000313" key="5">
    <source>
        <dbReference type="Proteomes" id="UP000054558"/>
    </source>
</evidence>
<dbReference type="SUPFAM" id="SSF56784">
    <property type="entry name" value="HAD-like"/>
    <property type="match status" value="1"/>
</dbReference>
<proteinExistence type="predicted"/>
<reference evidence="4 5" key="1">
    <citation type="journal article" date="2014" name="Nat. Commun.">
        <title>Klebsormidium flaccidum genome reveals primary factors for plant terrestrial adaptation.</title>
        <authorList>
            <person name="Hori K."/>
            <person name="Maruyama F."/>
            <person name="Fujisawa T."/>
            <person name="Togashi T."/>
            <person name="Yamamoto N."/>
            <person name="Seo M."/>
            <person name="Sato S."/>
            <person name="Yamada T."/>
            <person name="Mori H."/>
            <person name="Tajima N."/>
            <person name="Moriyama T."/>
            <person name="Ikeuchi M."/>
            <person name="Watanabe M."/>
            <person name="Wada H."/>
            <person name="Kobayashi K."/>
            <person name="Saito M."/>
            <person name="Masuda T."/>
            <person name="Sasaki-Sekimoto Y."/>
            <person name="Mashiguchi K."/>
            <person name="Awai K."/>
            <person name="Shimojima M."/>
            <person name="Masuda S."/>
            <person name="Iwai M."/>
            <person name="Nobusawa T."/>
            <person name="Narise T."/>
            <person name="Kondo S."/>
            <person name="Saito H."/>
            <person name="Sato R."/>
            <person name="Murakawa M."/>
            <person name="Ihara Y."/>
            <person name="Oshima-Yamada Y."/>
            <person name="Ohtaka K."/>
            <person name="Satoh M."/>
            <person name="Sonobe K."/>
            <person name="Ishii M."/>
            <person name="Ohtani R."/>
            <person name="Kanamori-Sato M."/>
            <person name="Honoki R."/>
            <person name="Miyazaki D."/>
            <person name="Mochizuki H."/>
            <person name="Umetsu J."/>
            <person name="Higashi K."/>
            <person name="Shibata D."/>
            <person name="Kamiya Y."/>
            <person name="Sato N."/>
            <person name="Nakamura Y."/>
            <person name="Tabata S."/>
            <person name="Ida S."/>
            <person name="Kurokawa K."/>
            <person name="Ohta H."/>
        </authorList>
    </citation>
    <scope>NUCLEOTIDE SEQUENCE [LARGE SCALE GENOMIC DNA]</scope>
    <source>
        <strain evidence="4 5">NIES-2285</strain>
    </source>
</reference>
<gene>
    <name evidence="4" type="ORF">KFL_005080050</name>
</gene>
<dbReference type="InterPro" id="IPR036412">
    <property type="entry name" value="HAD-like_sf"/>
</dbReference>
<dbReference type="PANTHER" id="PTHR43344">
    <property type="entry name" value="PHOSPHOSERINE PHOSPHATASE"/>
    <property type="match status" value="1"/>
</dbReference>
<keyword evidence="1" id="KW-0479">Metal-binding</keyword>
<dbReference type="InterPro" id="IPR023214">
    <property type="entry name" value="HAD_sf"/>
</dbReference>
<dbReference type="Proteomes" id="UP000054558">
    <property type="component" value="Unassembled WGS sequence"/>
</dbReference>
<keyword evidence="5" id="KW-1185">Reference proteome</keyword>